<evidence type="ECO:0000259" key="2">
    <source>
        <dbReference type="SMART" id="SM00089"/>
    </source>
</evidence>
<organism evidence="3">
    <name type="scientific">uncultured marine phage</name>
    <dbReference type="NCBI Taxonomy" id="707152"/>
    <lineage>
        <taxon>Viruses</taxon>
        <taxon>environmental samples</taxon>
    </lineage>
</organism>
<accession>A0A8D9C957</accession>
<protein>
    <submittedName>
        <fullName evidence="3">Putative gliding motility-associated protein</fullName>
    </submittedName>
</protein>
<gene>
    <name evidence="3" type="ORF">SLAVMIC_00579</name>
</gene>
<feature type="domain" description="PKD/Chitinase" evidence="2">
    <location>
        <begin position="580"/>
        <end position="659"/>
    </location>
</feature>
<feature type="region of interest" description="Disordered" evidence="1">
    <location>
        <begin position="183"/>
        <end position="204"/>
    </location>
</feature>
<feature type="domain" description="PKD/Chitinase" evidence="2">
    <location>
        <begin position="663"/>
        <end position="745"/>
    </location>
</feature>
<dbReference type="InterPro" id="IPR035986">
    <property type="entry name" value="PKD_dom_sf"/>
</dbReference>
<evidence type="ECO:0000313" key="3">
    <source>
        <dbReference type="EMBL" id="CAG7580854.1"/>
    </source>
</evidence>
<dbReference type="Pfam" id="PF18911">
    <property type="entry name" value="PKD_4"/>
    <property type="match status" value="2"/>
</dbReference>
<dbReference type="Gene3D" id="2.60.40.10">
    <property type="entry name" value="Immunoglobulins"/>
    <property type="match status" value="2"/>
</dbReference>
<dbReference type="InterPro" id="IPR022409">
    <property type="entry name" value="PKD/Chitinase_dom"/>
</dbReference>
<reference evidence="3" key="1">
    <citation type="submission" date="2021-06" db="EMBL/GenBank/DDBJ databases">
        <authorList>
            <person name="Gannon L."/>
            <person name="Redgwell R T."/>
            <person name="Michniewski S."/>
            <person name="Harrison D C."/>
            <person name="Millard A."/>
        </authorList>
    </citation>
    <scope>NUCLEOTIDE SEQUENCE</scope>
</reference>
<dbReference type="Pfam" id="PF13585">
    <property type="entry name" value="CHU_C"/>
    <property type="match status" value="1"/>
</dbReference>
<dbReference type="NCBIfam" id="TIGR04131">
    <property type="entry name" value="Bac_Flav_CTERM"/>
    <property type="match status" value="1"/>
</dbReference>
<sequence length="840" mass="85189">MKILNILNRIKFPKALTFMLMFFSLSAFSQTTVNFPYTGAPDVWVVPPCVTSIDIVVAGAQGGGIPGDASGGNGATVTATIPVTPGDVIDIIVGGAGACPTAGYNGGGSGFVSSDGTIDYGSCGGGGHTQLSVNAVLTAVAAGGGGAGGGSDDFNDGGNGGCANGDDGTFTFGDGGAGGTPTAGGIGGAPWAGTPPGGSDGGFLFGGDGGNWLTASGGGGGSGYYGGGGGGNDGCCTGANGGGGGGGGSSLNPGGVCVAGVNTGNGYASITYVPDSPIGGDADATPTTVCVGETVDVTLVGYFGTIQWESAPTGAGPFVPVVGETLDAWTTGALTGDVCFRAELTACGGLIEYSDTICITVNPYPVIDAGVDQTVCDGDNVILTATNPDGAILGWDGGVTDGIGFVPPAGTTTTYTVTADLLGCISTDDLDVTSNPYPTIGAGVDQTVCDGDPVTLTAINPDGAIIGWDGGVTDGTPFIPLTSTTYTVTADLLGCISTDDMDVTVNPLPVIDAGADQEHCVGVITTLNGSGGTSYVWDNGVTDGTPFTVTATTVYTVIGTDDNGCSNTDFLTVTAITNPVVSFIADTVIGCEPFTVEFTNLSVPSGSECVWTFGDGTTGSGCSTVSHTYGDGTFDVTLEVTIAGGCYGSATYNDYIEVVEQPIASFGFSTTDLNIEDPFVLLNNNSLNSDTYTWNFGDGSPYSNVENPSHTFPDLPNASYYVTLTAENYLGCYDTLSKIIIVDDVITFYVPNAFTPDGDEYNDVFQPVFTSGFEPNDFHLTIFNRWGEIVFESYDASMPWDGTYGDSGIKENEVFIWQIEFQETMSDKKHKHRGHVTVLK</sequence>
<dbReference type="EMBL" id="OU342829">
    <property type="protein sequence ID" value="CAG7580854.1"/>
    <property type="molecule type" value="Genomic_DNA"/>
</dbReference>
<dbReference type="InterPro" id="IPR000601">
    <property type="entry name" value="PKD_dom"/>
</dbReference>
<proteinExistence type="predicted"/>
<dbReference type="SUPFAM" id="SSF49299">
    <property type="entry name" value="PKD domain"/>
    <property type="match status" value="2"/>
</dbReference>
<dbReference type="InterPro" id="IPR013783">
    <property type="entry name" value="Ig-like_fold"/>
</dbReference>
<name>A0A8D9C957_9VIRU</name>
<dbReference type="CDD" id="cd00146">
    <property type="entry name" value="PKD"/>
    <property type="match status" value="2"/>
</dbReference>
<dbReference type="SMART" id="SM00089">
    <property type="entry name" value="PKD"/>
    <property type="match status" value="2"/>
</dbReference>
<evidence type="ECO:0000256" key="1">
    <source>
        <dbReference type="SAM" id="MobiDB-lite"/>
    </source>
</evidence>
<dbReference type="InterPro" id="IPR026341">
    <property type="entry name" value="T9SS_type_B"/>
</dbReference>